<dbReference type="OrthoDB" id="124027at2759"/>
<keyword evidence="3 5" id="KW-0964">Secreted</keyword>
<dbReference type="EMBL" id="JAGDFL010000374">
    <property type="protein sequence ID" value="KAG7390772.1"/>
    <property type="molecule type" value="Genomic_DNA"/>
</dbReference>
<dbReference type="Proteomes" id="UP000693981">
    <property type="component" value="Unassembled WGS sequence"/>
</dbReference>
<keyword evidence="7" id="KW-1185">Reference proteome</keyword>
<dbReference type="InterPro" id="IPR031825">
    <property type="entry name" value="RXLR"/>
</dbReference>
<feature type="chain" id="PRO_5044982069" description="RxLR effector protein" evidence="5">
    <location>
        <begin position="23"/>
        <end position="214"/>
    </location>
</feature>
<name>A0A8T1W9U9_9STRA</name>
<dbReference type="PROSITE" id="PS51257">
    <property type="entry name" value="PROKAR_LIPOPROTEIN"/>
    <property type="match status" value="1"/>
</dbReference>
<keyword evidence="4 5" id="KW-0732">Signal</keyword>
<evidence type="ECO:0000256" key="1">
    <source>
        <dbReference type="ARBA" id="ARBA00004613"/>
    </source>
</evidence>
<gene>
    <name evidence="6" type="ORF">PHYBOEH_006920</name>
</gene>
<dbReference type="AlphaFoldDB" id="A0A8T1W9U9"/>
<evidence type="ECO:0000256" key="3">
    <source>
        <dbReference type="ARBA" id="ARBA00022525"/>
    </source>
</evidence>
<organism evidence="6 7">
    <name type="scientific">Phytophthora boehmeriae</name>
    <dbReference type="NCBI Taxonomy" id="109152"/>
    <lineage>
        <taxon>Eukaryota</taxon>
        <taxon>Sar</taxon>
        <taxon>Stramenopiles</taxon>
        <taxon>Oomycota</taxon>
        <taxon>Peronosporomycetes</taxon>
        <taxon>Peronosporales</taxon>
        <taxon>Peronosporaceae</taxon>
        <taxon>Phytophthora</taxon>
    </lineage>
</organism>
<evidence type="ECO:0000256" key="5">
    <source>
        <dbReference type="RuleBase" id="RU367124"/>
    </source>
</evidence>
<reference evidence="6" key="1">
    <citation type="submission" date="2021-02" db="EMBL/GenBank/DDBJ databases">
        <authorList>
            <person name="Palmer J.M."/>
        </authorList>
    </citation>
    <scope>NUCLEOTIDE SEQUENCE</scope>
    <source>
        <strain evidence="6">SCRP23</strain>
    </source>
</reference>
<comment type="domain">
    <text evidence="5">The RxLR-dEER motif acts to carry the protein into the host cell cytoplasm through binding to cell surface phosphatidylinositol-3-phosphate.</text>
</comment>
<proteinExistence type="inferred from homology"/>
<comment type="caution">
    <text evidence="6">The sequence shown here is derived from an EMBL/GenBank/DDBJ whole genome shotgun (WGS) entry which is preliminary data.</text>
</comment>
<sequence>MRAPAYYVFLLAAVACLSSIEALSGATDPNQVSQLASTRRVQLMDNQGKRFLRKYNTDDVDTDTNGEERGFPLPLPPFSVIGGVQRSKAETTQYLKTLLADEVSIKAFTKSLGLGNVMKDAAVYDKNWRALLKYKDMVYKSKHGKPDPQQYAYISGSYWTKGQTEGLFKQFLDDGKTVEYVTKLLRRSSSENEAAILKYEKMHAYMVGRTIKMG</sequence>
<evidence type="ECO:0000256" key="4">
    <source>
        <dbReference type="ARBA" id="ARBA00022729"/>
    </source>
</evidence>
<evidence type="ECO:0000256" key="2">
    <source>
        <dbReference type="ARBA" id="ARBA00010400"/>
    </source>
</evidence>
<evidence type="ECO:0000313" key="7">
    <source>
        <dbReference type="Proteomes" id="UP000693981"/>
    </source>
</evidence>
<comment type="function">
    <text evidence="5">Effector that suppresses plant defense responses during pathogen infection.</text>
</comment>
<comment type="similarity">
    <text evidence="2 5">Belongs to the RxLR effector family.</text>
</comment>
<accession>A0A8T1W9U9</accession>
<protein>
    <recommendedName>
        <fullName evidence="5">RxLR effector protein</fullName>
    </recommendedName>
</protein>
<feature type="signal peptide" evidence="5">
    <location>
        <begin position="1"/>
        <end position="22"/>
    </location>
</feature>
<dbReference type="Pfam" id="PF16810">
    <property type="entry name" value="RXLR"/>
    <property type="match status" value="1"/>
</dbReference>
<evidence type="ECO:0000313" key="6">
    <source>
        <dbReference type="EMBL" id="KAG7390772.1"/>
    </source>
</evidence>
<comment type="subcellular location">
    <subcellularLocation>
        <location evidence="1 5">Secreted</location>
    </subcellularLocation>
</comment>